<dbReference type="InterPro" id="IPR011701">
    <property type="entry name" value="MFS"/>
</dbReference>
<keyword evidence="9" id="KW-1185">Reference proteome</keyword>
<dbReference type="PANTHER" id="PTHR23505:SF79">
    <property type="entry name" value="PROTEIN SPINSTER"/>
    <property type="match status" value="1"/>
</dbReference>
<keyword evidence="4 6" id="KW-1133">Transmembrane helix</keyword>
<reference evidence="8 9" key="1">
    <citation type="submission" date="2024-09" db="EMBL/GenBank/DDBJ databases">
        <authorList>
            <person name="Zhang Z.-H."/>
        </authorList>
    </citation>
    <scope>NUCLEOTIDE SEQUENCE [LARGE SCALE GENOMIC DNA]</scope>
    <source>
        <strain evidence="8 9">HHTR114</strain>
    </source>
</reference>
<protein>
    <submittedName>
        <fullName evidence="8">Spinster family MFS transporter</fullName>
    </submittedName>
</protein>
<gene>
    <name evidence="8" type="ORF">ACFMB1_08070</name>
</gene>
<name>A0ABW1KYH9_9PROT</name>
<feature type="transmembrane region" description="Helical" evidence="6">
    <location>
        <begin position="144"/>
        <end position="166"/>
    </location>
</feature>
<organism evidence="8 9">
    <name type="scientific">Hyphococcus aureus</name>
    <dbReference type="NCBI Taxonomy" id="2666033"/>
    <lineage>
        <taxon>Bacteria</taxon>
        <taxon>Pseudomonadati</taxon>
        <taxon>Pseudomonadota</taxon>
        <taxon>Alphaproteobacteria</taxon>
        <taxon>Parvularculales</taxon>
        <taxon>Parvularculaceae</taxon>
        <taxon>Hyphococcus</taxon>
    </lineage>
</organism>
<dbReference type="CDD" id="cd17328">
    <property type="entry name" value="MFS_spinster_like"/>
    <property type="match status" value="1"/>
</dbReference>
<dbReference type="EMBL" id="JBHPON010000001">
    <property type="protein sequence ID" value="MFC6035493.1"/>
    <property type="molecule type" value="Genomic_DNA"/>
</dbReference>
<dbReference type="Pfam" id="PF07690">
    <property type="entry name" value="MFS_1"/>
    <property type="match status" value="1"/>
</dbReference>
<evidence type="ECO:0000256" key="4">
    <source>
        <dbReference type="ARBA" id="ARBA00022989"/>
    </source>
</evidence>
<dbReference type="PANTHER" id="PTHR23505">
    <property type="entry name" value="SPINSTER"/>
    <property type="match status" value="1"/>
</dbReference>
<evidence type="ECO:0000256" key="2">
    <source>
        <dbReference type="ARBA" id="ARBA00022448"/>
    </source>
</evidence>
<feature type="transmembrane region" description="Helical" evidence="6">
    <location>
        <begin position="297"/>
        <end position="316"/>
    </location>
</feature>
<keyword evidence="2" id="KW-0813">Transport</keyword>
<comment type="subcellular location">
    <subcellularLocation>
        <location evidence="1">Membrane</location>
        <topology evidence="1">Multi-pass membrane protein</topology>
    </subcellularLocation>
</comment>
<evidence type="ECO:0000259" key="7">
    <source>
        <dbReference type="PROSITE" id="PS50850"/>
    </source>
</evidence>
<evidence type="ECO:0000313" key="9">
    <source>
        <dbReference type="Proteomes" id="UP001596116"/>
    </source>
</evidence>
<evidence type="ECO:0000256" key="5">
    <source>
        <dbReference type="ARBA" id="ARBA00023136"/>
    </source>
</evidence>
<evidence type="ECO:0000256" key="1">
    <source>
        <dbReference type="ARBA" id="ARBA00004141"/>
    </source>
</evidence>
<dbReference type="RefSeq" id="WP_379879186.1">
    <property type="nucleotide sequence ID" value="NZ_JBHPON010000001.1"/>
</dbReference>
<dbReference type="InterPro" id="IPR020846">
    <property type="entry name" value="MFS_dom"/>
</dbReference>
<keyword evidence="3 6" id="KW-0812">Transmembrane</keyword>
<feature type="transmembrane region" description="Helical" evidence="6">
    <location>
        <begin position="57"/>
        <end position="77"/>
    </location>
</feature>
<feature type="transmembrane region" description="Helical" evidence="6">
    <location>
        <begin position="172"/>
        <end position="194"/>
    </location>
</feature>
<keyword evidence="5 6" id="KW-0472">Membrane</keyword>
<dbReference type="PROSITE" id="PS50850">
    <property type="entry name" value="MFS"/>
    <property type="match status" value="1"/>
</dbReference>
<accession>A0ABW1KYH9</accession>
<evidence type="ECO:0000313" key="8">
    <source>
        <dbReference type="EMBL" id="MFC6035493.1"/>
    </source>
</evidence>
<sequence>MSIKSENGDILAPNSQRVFVFLMFFVCLFDFADRAVFAVLAQTIKTELLLTDLQLGLLQGLAFAFLYSMLGLPLARVAERKSRVTIMAVCTAVWSAATLFCGFATSFSHLAIGRIGVGVGEAGFIPTVNSMVGDRFKRNQRASVMGLIMLGTPAGILTGSLVGGYFAEAFDWRYAFYILGAAGLIVALVVYIVIREPSRGLADGSPPSLSPPPDFPAFLKALRSKPSLMLIIAGGSTAGFGMTSISQFLAVFLARTYDMPVREAAVFYGFTSAAFLTIGLMIGSFGTDFLAKRDERWPAWGAAIGLTIAPFFYFAAFNVHNIFLATILLIIAGSMLLIFYAPTSGMIQNLLQPRMRATGAAMFAMLYTMIGSGLGPTFIGGVSDLMATVAFDGDFHASCPGGVALAGANASAAAACLEASALGIQRALNVAVCIFFAAALLYFLASRKIRDDFYTEGKSETVAV</sequence>
<evidence type="ECO:0000256" key="3">
    <source>
        <dbReference type="ARBA" id="ARBA00022692"/>
    </source>
</evidence>
<dbReference type="Gene3D" id="1.20.1250.20">
    <property type="entry name" value="MFS general substrate transporter like domains"/>
    <property type="match status" value="1"/>
</dbReference>
<feature type="transmembrane region" description="Helical" evidence="6">
    <location>
        <begin position="228"/>
        <end position="253"/>
    </location>
</feature>
<dbReference type="InterPro" id="IPR036259">
    <property type="entry name" value="MFS_trans_sf"/>
</dbReference>
<feature type="transmembrane region" description="Helical" evidence="6">
    <location>
        <begin position="84"/>
        <end position="105"/>
    </location>
</feature>
<proteinExistence type="predicted"/>
<feature type="transmembrane region" description="Helical" evidence="6">
    <location>
        <begin position="111"/>
        <end position="132"/>
    </location>
</feature>
<feature type="transmembrane region" description="Helical" evidence="6">
    <location>
        <begin position="427"/>
        <end position="445"/>
    </location>
</feature>
<feature type="transmembrane region" description="Helical" evidence="6">
    <location>
        <begin position="265"/>
        <end position="285"/>
    </location>
</feature>
<dbReference type="SUPFAM" id="SSF103473">
    <property type="entry name" value="MFS general substrate transporter"/>
    <property type="match status" value="1"/>
</dbReference>
<comment type="caution">
    <text evidence="8">The sequence shown here is derived from an EMBL/GenBank/DDBJ whole genome shotgun (WGS) entry which is preliminary data.</text>
</comment>
<dbReference type="Proteomes" id="UP001596116">
    <property type="component" value="Unassembled WGS sequence"/>
</dbReference>
<feature type="domain" description="Major facilitator superfamily (MFS) profile" evidence="7">
    <location>
        <begin position="19"/>
        <end position="450"/>
    </location>
</feature>
<dbReference type="InterPro" id="IPR044770">
    <property type="entry name" value="MFS_spinster-like"/>
</dbReference>
<feature type="transmembrane region" description="Helical" evidence="6">
    <location>
        <begin position="360"/>
        <end position="379"/>
    </location>
</feature>
<evidence type="ECO:0000256" key="6">
    <source>
        <dbReference type="SAM" id="Phobius"/>
    </source>
</evidence>
<feature type="transmembrane region" description="Helical" evidence="6">
    <location>
        <begin position="322"/>
        <end position="340"/>
    </location>
</feature>